<evidence type="ECO:0000256" key="5">
    <source>
        <dbReference type="ARBA" id="ARBA00049360"/>
    </source>
</evidence>
<dbReference type="Gene3D" id="3.90.640.10">
    <property type="entry name" value="Actin, Chain A, domain 4"/>
    <property type="match status" value="1"/>
</dbReference>
<keyword evidence="8" id="KW-1185">Reference proteome</keyword>
<dbReference type="EMBL" id="JIBK01000002">
    <property type="protein sequence ID" value="POM82149.1"/>
    <property type="molecule type" value="Genomic_DNA"/>
</dbReference>
<name>A0A2P4YWF0_9CRYT</name>
<dbReference type="Pfam" id="PF00022">
    <property type="entry name" value="Actin"/>
    <property type="match status" value="1"/>
</dbReference>
<protein>
    <submittedName>
        <fullName evidence="7">Actin family protein</fullName>
    </submittedName>
</protein>
<dbReference type="Gene3D" id="3.30.420.40">
    <property type="match status" value="2"/>
</dbReference>
<dbReference type="PANTHER" id="PTHR11937">
    <property type="entry name" value="ACTIN"/>
    <property type="match status" value="1"/>
</dbReference>
<organism evidence="7 8">
    <name type="scientific">Cryptosporidium meleagridis</name>
    <dbReference type="NCBI Taxonomy" id="93969"/>
    <lineage>
        <taxon>Eukaryota</taxon>
        <taxon>Sar</taxon>
        <taxon>Alveolata</taxon>
        <taxon>Apicomplexa</taxon>
        <taxon>Conoidasida</taxon>
        <taxon>Coccidia</taxon>
        <taxon>Eucoccidiorida</taxon>
        <taxon>Eimeriorina</taxon>
        <taxon>Cryptosporidiidae</taxon>
        <taxon>Cryptosporidium</taxon>
    </lineage>
</organism>
<dbReference type="GO" id="GO:0005524">
    <property type="term" value="F:ATP binding"/>
    <property type="evidence" value="ECO:0007669"/>
    <property type="project" value="UniProtKB-KW"/>
</dbReference>
<accession>A0A2P4YWF0</accession>
<gene>
    <name evidence="7" type="ORF">CmeUKMEL1_00950</name>
</gene>
<dbReference type="AlphaFoldDB" id="A0A2P4YWF0"/>
<evidence type="ECO:0000313" key="8">
    <source>
        <dbReference type="Proteomes" id="UP000236928"/>
    </source>
</evidence>
<evidence type="ECO:0000256" key="4">
    <source>
        <dbReference type="ARBA" id="ARBA00022840"/>
    </source>
</evidence>
<evidence type="ECO:0000313" key="7">
    <source>
        <dbReference type="EMBL" id="POM82149.1"/>
    </source>
</evidence>
<evidence type="ECO:0000256" key="6">
    <source>
        <dbReference type="RuleBase" id="RU000487"/>
    </source>
</evidence>
<dbReference type="SMART" id="SM00268">
    <property type="entry name" value="ACTIN"/>
    <property type="match status" value="1"/>
</dbReference>
<reference evidence="7 8" key="1">
    <citation type="submission" date="2014-04" db="EMBL/GenBank/DDBJ databases">
        <title>Comparative Genomics of Cryptosporidium Species.</title>
        <authorList>
            <person name="Silva J.C."/>
            <person name="Su Q."/>
            <person name="Chalmers R."/>
            <person name="Chibucos M.C."/>
            <person name="Elwin K."/>
            <person name="Godinez A."/>
            <person name="Guo F."/>
            <person name="Huynh K."/>
            <person name="Orvis J."/>
            <person name="Ott S."/>
            <person name="Sadzewicz L."/>
            <person name="Sengamalay N."/>
            <person name="Shetty A."/>
            <person name="Sun M."/>
            <person name="Tallon L."/>
            <person name="Xiao L."/>
            <person name="Zhang H."/>
            <person name="Fraser C.M."/>
            <person name="Zhu G."/>
            <person name="Kissinger J."/>
            <person name="Widmer G."/>
        </authorList>
    </citation>
    <scope>NUCLEOTIDE SEQUENCE [LARGE SCALE GENOMIC DNA]</scope>
    <source>
        <strain evidence="7 8">UKMEL1</strain>
    </source>
</reference>
<dbReference type="Proteomes" id="UP000236928">
    <property type="component" value="Unassembled WGS sequence"/>
</dbReference>
<evidence type="ECO:0000256" key="1">
    <source>
        <dbReference type="ARBA" id="ARBA00006752"/>
    </source>
</evidence>
<evidence type="ECO:0000256" key="2">
    <source>
        <dbReference type="ARBA" id="ARBA00022741"/>
    </source>
</evidence>
<proteinExistence type="inferred from homology"/>
<comment type="caution">
    <text evidence="7">The sequence shown here is derived from an EMBL/GenBank/DDBJ whole genome shotgun (WGS) entry which is preliminary data.</text>
</comment>
<dbReference type="OrthoDB" id="5132116at2759"/>
<keyword evidence="4" id="KW-0067">ATP-binding</keyword>
<evidence type="ECO:0000256" key="3">
    <source>
        <dbReference type="ARBA" id="ARBA00022801"/>
    </source>
</evidence>
<dbReference type="GO" id="GO:0016787">
    <property type="term" value="F:hydrolase activity"/>
    <property type="evidence" value="ECO:0007669"/>
    <property type="project" value="UniProtKB-KW"/>
</dbReference>
<comment type="catalytic activity">
    <reaction evidence="5">
        <text>ATP + H2O = ADP + phosphate + H(+)</text>
        <dbReference type="Rhea" id="RHEA:13065"/>
        <dbReference type="ChEBI" id="CHEBI:15377"/>
        <dbReference type="ChEBI" id="CHEBI:15378"/>
        <dbReference type="ChEBI" id="CHEBI:30616"/>
        <dbReference type="ChEBI" id="CHEBI:43474"/>
        <dbReference type="ChEBI" id="CHEBI:456216"/>
    </reaction>
</comment>
<dbReference type="FunFam" id="3.30.420.40:FF:000058">
    <property type="entry name" value="Putative actin-related protein 5"/>
    <property type="match status" value="1"/>
</dbReference>
<keyword evidence="3" id="KW-0378">Hydrolase</keyword>
<keyword evidence="2" id="KW-0547">Nucleotide-binding</keyword>
<sequence length="438" mass="48483">MSDVILSSGIGSQSSSIILDIGTQSIRAGYGGDDLPRSVVPTCIGIPNKEVDLIDSNRLCNTIFPLKPWEKRDYIEVLRPLQYNVQEKAIEINEEYLTKIIQELSLSQKFTNSTSSFLTRHNYIFEPLDDRMNGQTLLFPIHSTSNPNNSIKLAEIAFEKLEVASLFTSRRSVLSCFACGRTSGIVVDIGASVSNVSCVQDGYCIQGSIQEYPVAGDFLDNEIYKKFHKVNIIPEFGIFKHEDKNGTNEYHVPLTNVDESYLNWGVMHVIREIKHSSLCFPNQNSNNDIEFHLPDGNVIDTTSIRNTIPNLLFKSGNSNQGYPGIVQMVINSIIETSNINKEISSITSSIILAGGTTLINGFDAKLHQGIIDQRPSVIFNNSTGPAPRIVASPRPSERLASAWIGASILSSLGTFPQFTVSKRDYQEFGPNIINKKCP</sequence>
<comment type="similarity">
    <text evidence="1 6">Belongs to the actin family.</text>
</comment>
<dbReference type="VEuPathDB" id="CryptoDB:CmeUKMEL1_00950"/>
<dbReference type="InterPro" id="IPR004000">
    <property type="entry name" value="Actin"/>
</dbReference>
<dbReference type="InterPro" id="IPR043129">
    <property type="entry name" value="ATPase_NBD"/>
</dbReference>
<dbReference type="SUPFAM" id="SSF53067">
    <property type="entry name" value="Actin-like ATPase domain"/>
    <property type="match status" value="2"/>
</dbReference>